<feature type="compositionally biased region" description="Low complexity" evidence="5">
    <location>
        <begin position="1413"/>
        <end position="1426"/>
    </location>
</feature>
<feature type="compositionally biased region" description="Polar residues" evidence="5">
    <location>
        <begin position="1448"/>
        <end position="1457"/>
    </location>
</feature>
<dbReference type="PANTHER" id="PTHR32329:SF4">
    <property type="entry name" value="ACTIVATOR OF 2-HYDROXYACYL-COA DEHYDRATASE"/>
    <property type="match status" value="1"/>
</dbReference>
<dbReference type="PANTHER" id="PTHR32329">
    <property type="entry name" value="BIFUNCTIONAL PROTEIN [INCLUDES 2-HYDROXYACYL-COA DEHYDRATASE (N-TER) AND ITS ACTIVATOR DOMAIN (C_TERM)-RELATED"/>
    <property type="match status" value="1"/>
</dbReference>
<dbReference type="EMBL" id="CP046996">
    <property type="protein sequence ID" value="QHA01791.1"/>
    <property type="molecule type" value="Genomic_DNA"/>
</dbReference>
<dbReference type="InterPro" id="IPR018709">
    <property type="entry name" value="CoA_activase_DUF2229"/>
</dbReference>
<keyword evidence="3" id="KW-0408">Iron</keyword>
<feature type="region of interest" description="Disordered" evidence="5">
    <location>
        <begin position="1413"/>
        <end position="1457"/>
    </location>
</feature>
<dbReference type="GO" id="GO:0051536">
    <property type="term" value="F:iron-sulfur cluster binding"/>
    <property type="evidence" value="ECO:0007669"/>
    <property type="project" value="UniProtKB-KW"/>
</dbReference>
<dbReference type="Pfam" id="PF09989">
    <property type="entry name" value="DUF2229"/>
    <property type="match status" value="1"/>
</dbReference>
<keyword evidence="2" id="KW-0479">Metal-binding</keyword>
<accession>A0A857DM44</accession>
<keyword evidence="4" id="KW-0411">Iron-sulfur</keyword>
<evidence type="ECO:0000256" key="5">
    <source>
        <dbReference type="SAM" id="MobiDB-lite"/>
    </source>
</evidence>
<proteinExistence type="predicted"/>
<protein>
    <submittedName>
        <fullName evidence="8">2-hydroxyglutaryl-CoA dehydratase</fullName>
    </submittedName>
</protein>
<sequence length="1457" mass="161415">MTKQMHIGLDVGSTTVKIAILDEKDNLVFSSYQRHFSDVQHTVSNLLQKIYSQFRNEKVTMNVTGSSGMSTSEQVGIPFIQEVIACQKAVERFISDTDVAIELGGEDAKITYFGESPELRMNGTCAGGTGAFIDQMAILLKTDAAGLNELASHHREIYPIASRCGVFAKTDIQPLLNEGAAKEDIAASIFQAVVNQTIAGLACGKPIRGNVAFLGGPLSFLPELRQRFIETLKLKPENIIAPDNAQFFVAIGAALASKQSEVCDLHVIYENIPNLHNSDSATTLLQPLFASEEEYEAFSQRHRGNSVAKKLLAEASGTCFLGIDAGSTTTKLALIDGDGNLLYSHYGSNGGSPLKSTVSALQKLYQALPSGATIGGSVVTGYGEALLKAALKVDHGEIETVAHLKGAEYFLPGVDFILDIGGQDMKCMQIRDGVIHNIMLNEACSSGCGSFIETLAQSLSLSLSEFVQRGLFSKTPVDLGTRCTVFMNSKIKQVQKEGADIGSIAAGISYSVVKNALYKVIRLHNSSEVGKKIVVQGGTFNNDAVLRSFERVTGRQVIRPDIAGIMGAFGAALIARDHYQAGEQTTLLGENELEDFHTETRTRHCGLCGNNCLLTVNQFSDGREFLTGNRCERGAGLESTSEDIPNLFAYKYERLFAYKPLKKEEAARGEIGIPRVLNMYEHYPFWYTLLTELGFRVILSGRSSKKIFELGMETVASESLCYPAKLANGHIKDLLNKGVKRIFYPCLPRDEKELAGANNNYNCPIVTSYPESLHANVDEIRNKEVAFIFPFLPIDDMARLKVRIYEEFKAIGITRQEAASAVDKAFAERDAVRQDLRNKAEEVLDYLQKNNLKGIVLAGRPYHTDPEINHGIPEMITGLGIAVLTEDSVAHLGQVERPLRVLDQWVYHSRLYAAASFVASRDDLELVQLNSFGCGLDAVTTDQVQEILHQYRKTYTLVKIDEINNLGAIRIRIRSLLAAMKERDKKEIHAHKLFETPKRVMFTEEMKHEYTILSPQMAPIHFELIEEATRLEGYKIEILPDVEMDVVEQGLLHVHNDACYPSILVVGQIMAALKSGRYDLNKTAVIMSQTGGGCRASNYIGFIRKALKDAGMEQIPVISLNAGGLESNPGFKLSMKMIKRCVMATVYGDLLMRVTNAIRPYEKNKGETNDLLAKWLKDLKPTLAAMNLREYHRNIRRIIKDFDHIEISNVKKPKVGVVGEILVKFHPFANNFIVDVLEKEGAEAVLPDLMDFFMYCAYGTIFRRKELAGSLKSELISRYIIWRLENYRRVMKRTLAKSNRFHPPKSIYELADMAGKIMHLGHQTGEGWFLTAEMLELIESGATNVTCLQPFACLPNHITGKGMVRELKRRYPLANIVPIDYDPGASQVNQINRIKLMLSVAFKNMEKAAAVNNANTNNRNKMNNNAGQMQSAPGEGAAALHNTEEGTEQSYSEQKII</sequence>
<evidence type="ECO:0000313" key="8">
    <source>
        <dbReference type="EMBL" id="QHA01791.1"/>
    </source>
</evidence>
<feature type="domain" description="DUF2229" evidence="7">
    <location>
        <begin position="671"/>
        <end position="889"/>
    </location>
</feature>
<comment type="cofactor">
    <cofactor evidence="1">
        <name>[4Fe-4S] cluster</name>
        <dbReference type="ChEBI" id="CHEBI:49883"/>
    </cofactor>
</comment>
<evidence type="ECO:0000256" key="2">
    <source>
        <dbReference type="ARBA" id="ARBA00022723"/>
    </source>
</evidence>
<gene>
    <name evidence="8" type="ORF">GQ588_14660</name>
</gene>
<evidence type="ECO:0000259" key="6">
    <source>
        <dbReference type="Pfam" id="PF01869"/>
    </source>
</evidence>
<reference evidence="8 9" key="1">
    <citation type="submission" date="2019-12" db="EMBL/GenBank/DDBJ databases">
        <title>Sequence classification of anaerobic respiratory reductive dehalogenases: First we see many, then we see few.</title>
        <authorList>
            <person name="Molenda O."/>
            <person name="Puentes Jacome L.A."/>
            <person name="Cao X."/>
            <person name="Nesbo C.L."/>
            <person name="Tang S."/>
            <person name="Morson N."/>
            <person name="Patron J."/>
            <person name="Lomheim L."/>
            <person name="Wishart D.S."/>
            <person name="Edwards E.A."/>
        </authorList>
    </citation>
    <scope>NUCLEOTIDE SEQUENCE [LARGE SCALE GENOMIC DNA]</scope>
    <source>
        <strain evidence="8 9">12DCA</strain>
    </source>
</reference>
<dbReference type="InterPro" id="IPR008275">
    <property type="entry name" value="CoA_E_activase_dom"/>
</dbReference>
<evidence type="ECO:0000256" key="1">
    <source>
        <dbReference type="ARBA" id="ARBA00001966"/>
    </source>
</evidence>
<dbReference type="RefSeq" id="WP_019225045.1">
    <property type="nucleotide sequence ID" value="NZ_CP046996.1"/>
</dbReference>
<name>A0A857DM44_9FIRM</name>
<evidence type="ECO:0000313" key="9">
    <source>
        <dbReference type="Proteomes" id="UP000430508"/>
    </source>
</evidence>
<dbReference type="Gene3D" id="3.30.420.40">
    <property type="match status" value="4"/>
</dbReference>
<evidence type="ECO:0000256" key="4">
    <source>
        <dbReference type="ARBA" id="ARBA00023014"/>
    </source>
</evidence>
<dbReference type="InterPro" id="IPR043129">
    <property type="entry name" value="ATPase_NBD"/>
</dbReference>
<dbReference type="Proteomes" id="UP000430508">
    <property type="component" value="Chromosome"/>
</dbReference>
<dbReference type="InterPro" id="IPR051805">
    <property type="entry name" value="Dehydratase_Activator_Redct"/>
</dbReference>
<dbReference type="CDD" id="cd24035">
    <property type="entry name" value="ASKHA_NBD_O66634-like_rpt2"/>
    <property type="match status" value="1"/>
</dbReference>
<dbReference type="Pfam" id="PF01869">
    <property type="entry name" value="BcrAD_BadFG"/>
    <property type="match status" value="2"/>
</dbReference>
<dbReference type="SUPFAM" id="SSF53067">
    <property type="entry name" value="Actin-like ATPase domain"/>
    <property type="match status" value="2"/>
</dbReference>
<feature type="domain" description="ATPase BadF/BadG/BcrA/BcrD type" evidence="6">
    <location>
        <begin position="7"/>
        <end position="256"/>
    </location>
</feature>
<dbReference type="GO" id="GO:0046872">
    <property type="term" value="F:metal ion binding"/>
    <property type="evidence" value="ECO:0007669"/>
    <property type="project" value="UniProtKB-KW"/>
</dbReference>
<evidence type="ECO:0000256" key="3">
    <source>
        <dbReference type="ARBA" id="ARBA00023004"/>
    </source>
</evidence>
<dbReference type="NCBIfam" id="TIGR00241">
    <property type="entry name" value="CoA_E_activ"/>
    <property type="match status" value="1"/>
</dbReference>
<evidence type="ECO:0000259" key="7">
    <source>
        <dbReference type="Pfam" id="PF09989"/>
    </source>
</evidence>
<dbReference type="InterPro" id="IPR002731">
    <property type="entry name" value="ATPase_BadF"/>
</dbReference>
<dbReference type="CDD" id="cd24034">
    <property type="entry name" value="ASKHA_NBD_O66634-like_rpt1"/>
    <property type="match status" value="1"/>
</dbReference>
<feature type="domain" description="ATPase BadF/BadG/BcrA/BcrD type" evidence="6">
    <location>
        <begin position="321"/>
        <end position="575"/>
    </location>
</feature>
<organism evidence="8 9">
    <name type="scientific">Dehalobacter restrictus</name>
    <dbReference type="NCBI Taxonomy" id="55583"/>
    <lineage>
        <taxon>Bacteria</taxon>
        <taxon>Bacillati</taxon>
        <taxon>Bacillota</taxon>
        <taxon>Clostridia</taxon>
        <taxon>Eubacteriales</taxon>
        <taxon>Desulfitobacteriaceae</taxon>
        <taxon>Dehalobacter</taxon>
    </lineage>
</organism>